<comment type="function">
    <text evidence="4">Catalyzes the irreversible transfer of a propylamine group from the amino donor S-adenosylmethioninamine (decarboxy-AdoMet) to putrescine (1,4-diaminobutane) to yield spermidine.</text>
</comment>
<organism evidence="7 8">
    <name type="scientific">Paenibacillus solisilvae</name>
    <dbReference type="NCBI Taxonomy" id="2486751"/>
    <lineage>
        <taxon>Bacteria</taxon>
        <taxon>Bacillati</taxon>
        <taxon>Bacillota</taxon>
        <taxon>Bacilli</taxon>
        <taxon>Bacillales</taxon>
        <taxon>Paenibacillaceae</taxon>
        <taxon>Paenibacillus</taxon>
    </lineage>
</organism>
<feature type="binding site" evidence="4">
    <location>
        <position position="72"/>
    </location>
    <ligand>
        <name>spermidine</name>
        <dbReference type="ChEBI" id="CHEBI:57834"/>
    </ligand>
</feature>
<feature type="active site" description="Proton acceptor" evidence="4 5">
    <location>
        <position position="171"/>
    </location>
</feature>
<dbReference type="SUPFAM" id="SSF53335">
    <property type="entry name" value="S-adenosyl-L-methionine-dependent methyltransferases"/>
    <property type="match status" value="1"/>
</dbReference>
<dbReference type="PROSITE" id="PS01330">
    <property type="entry name" value="PABS_1"/>
    <property type="match status" value="1"/>
</dbReference>
<dbReference type="PROSITE" id="PS51006">
    <property type="entry name" value="PABS_2"/>
    <property type="match status" value="1"/>
</dbReference>
<feature type="domain" description="PABS" evidence="6">
    <location>
        <begin position="17"/>
        <end position="250"/>
    </location>
</feature>
<dbReference type="PANTHER" id="PTHR43317">
    <property type="entry name" value="THERMOSPERMINE SYNTHASE ACAULIS5"/>
    <property type="match status" value="1"/>
</dbReference>
<comment type="catalytic activity">
    <reaction evidence="4">
        <text>S-adenosyl 3-(methylsulfanyl)propylamine + putrescine = S-methyl-5'-thioadenosine + spermidine + H(+)</text>
        <dbReference type="Rhea" id="RHEA:12721"/>
        <dbReference type="ChEBI" id="CHEBI:15378"/>
        <dbReference type="ChEBI" id="CHEBI:17509"/>
        <dbReference type="ChEBI" id="CHEBI:57443"/>
        <dbReference type="ChEBI" id="CHEBI:57834"/>
        <dbReference type="ChEBI" id="CHEBI:326268"/>
        <dbReference type="EC" id="2.5.1.16"/>
    </reaction>
</comment>
<comment type="caution">
    <text evidence="7">The sequence shown here is derived from an EMBL/GenBank/DDBJ whole genome shotgun (WGS) entry which is preliminary data.</text>
</comment>
<comment type="similarity">
    <text evidence="1 4">Belongs to the spermidine/spermine synthase family.</text>
</comment>
<dbReference type="RefSeq" id="WP_379192565.1">
    <property type="nucleotide sequence ID" value="NZ_JBHSOW010000134.1"/>
</dbReference>
<evidence type="ECO:0000259" key="6">
    <source>
        <dbReference type="PROSITE" id="PS51006"/>
    </source>
</evidence>
<evidence type="ECO:0000256" key="1">
    <source>
        <dbReference type="ARBA" id="ARBA00007867"/>
    </source>
</evidence>
<keyword evidence="4" id="KW-0745">Spermidine biosynthesis</keyword>
<accession>A0ABW0W8T1</accession>
<evidence type="ECO:0000256" key="5">
    <source>
        <dbReference type="PROSITE-ProRule" id="PRU00354"/>
    </source>
</evidence>
<dbReference type="EC" id="2.5.1.16" evidence="4"/>
<name>A0ABW0W8T1_9BACL</name>
<dbReference type="EMBL" id="JBHSOW010000134">
    <property type="protein sequence ID" value="MFC5653717.1"/>
    <property type="molecule type" value="Genomic_DNA"/>
</dbReference>
<dbReference type="NCBIfam" id="NF037959">
    <property type="entry name" value="MFS_SpdSyn"/>
    <property type="match status" value="1"/>
</dbReference>
<feature type="binding site" evidence="4">
    <location>
        <position position="43"/>
    </location>
    <ligand>
        <name>S-methyl-5'-thioadenosine</name>
        <dbReference type="ChEBI" id="CHEBI:17509"/>
    </ligand>
</feature>
<keyword evidence="3 4" id="KW-0620">Polyamine biosynthesis</keyword>
<dbReference type="Proteomes" id="UP001596047">
    <property type="component" value="Unassembled WGS sequence"/>
</dbReference>
<comment type="caution">
    <text evidence="4">Lacks conserved residue(s) required for the propagation of feature annotation.</text>
</comment>
<evidence type="ECO:0000256" key="2">
    <source>
        <dbReference type="ARBA" id="ARBA00022679"/>
    </source>
</evidence>
<dbReference type="InterPro" id="IPR030374">
    <property type="entry name" value="PABS"/>
</dbReference>
<keyword evidence="2 4" id="KW-0808">Transferase</keyword>
<dbReference type="Gene3D" id="3.40.50.150">
    <property type="entry name" value="Vaccinia Virus protein VP39"/>
    <property type="match status" value="1"/>
</dbReference>
<dbReference type="PANTHER" id="PTHR43317:SF1">
    <property type="entry name" value="THERMOSPERMINE SYNTHASE ACAULIS5"/>
    <property type="match status" value="1"/>
</dbReference>
<dbReference type="InterPro" id="IPR001045">
    <property type="entry name" value="Spermi_synthase"/>
</dbReference>
<evidence type="ECO:0000256" key="4">
    <source>
        <dbReference type="HAMAP-Rule" id="MF_00198"/>
    </source>
</evidence>
<comment type="pathway">
    <text evidence="4">Amine and polyamine biosynthesis; spermidine biosynthesis; spermidine from putrescine: step 1/1.</text>
</comment>
<keyword evidence="8" id="KW-1185">Reference proteome</keyword>
<protein>
    <recommendedName>
        <fullName evidence="4">Polyamine aminopropyltransferase</fullName>
    </recommendedName>
    <alternativeName>
        <fullName evidence="4">Putrescine aminopropyltransferase</fullName>
        <shortName evidence="4">PAPT</shortName>
    </alternativeName>
    <alternativeName>
        <fullName evidence="4">Spermidine synthase</fullName>
        <shortName evidence="4">SPDS</shortName>
        <shortName evidence="4">SPDSY</shortName>
        <ecNumber evidence="4">2.5.1.16</ecNumber>
    </alternativeName>
</protein>
<feature type="binding site" evidence="4">
    <location>
        <position position="96"/>
    </location>
    <ligand>
        <name>spermidine</name>
        <dbReference type="ChEBI" id="CHEBI:57834"/>
    </ligand>
</feature>
<dbReference type="Pfam" id="PF01564">
    <property type="entry name" value="Spermine_synth"/>
    <property type="match status" value="1"/>
</dbReference>
<evidence type="ECO:0000313" key="8">
    <source>
        <dbReference type="Proteomes" id="UP001596047"/>
    </source>
</evidence>
<dbReference type="InterPro" id="IPR029063">
    <property type="entry name" value="SAM-dependent_MTases_sf"/>
</dbReference>
<comment type="subunit">
    <text evidence="4">Homodimer or homotetramer.</text>
</comment>
<feature type="binding site" evidence="4">
    <location>
        <begin position="149"/>
        <end position="150"/>
    </location>
    <ligand>
        <name>S-methyl-5'-thioadenosine</name>
        <dbReference type="ChEBI" id="CHEBI:17509"/>
    </ligand>
</feature>
<dbReference type="InterPro" id="IPR030373">
    <property type="entry name" value="PABS_CS"/>
</dbReference>
<reference evidence="8" key="1">
    <citation type="journal article" date="2019" name="Int. J. Syst. Evol. Microbiol.">
        <title>The Global Catalogue of Microorganisms (GCM) 10K type strain sequencing project: providing services to taxonomists for standard genome sequencing and annotation.</title>
        <authorList>
            <consortium name="The Broad Institute Genomics Platform"/>
            <consortium name="The Broad Institute Genome Sequencing Center for Infectious Disease"/>
            <person name="Wu L."/>
            <person name="Ma J."/>
        </authorList>
    </citation>
    <scope>NUCLEOTIDE SEQUENCE [LARGE SCALE GENOMIC DNA]</scope>
    <source>
        <strain evidence="8">CGMCC 1.3240</strain>
    </source>
</reference>
<dbReference type="CDD" id="cd02440">
    <property type="entry name" value="AdoMet_MTases"/>
    <property type="match status" value="1"/>
</dbReference>
<gene>
    <name evidence="4" type="primary">speE</name>
    <name evidence="7" type="ORF">ACFPYJ_32310</name>
</gene>
<evidence type="ECO:0000256" key="3">
    <source>
        <dbReference type="ARBA" id="ARBA00023115"/>
    </source>
</evidence>
<dbReference type="HAMAP" id="MF_00198">
    <property type="entry name" value="Spermidine_synth"/>
    <property type="match status" value="1"/>
</dbReference>
<proteinExistence type="inferred from homology"/>
<sequence>MAKRMTTSTSSNIVRGDIWDQKTLKHLLQRKPKILYKGKSRYQNIVLLEAKDIRLYLDKQLQFSSLDERFYHEALVHPAMTMSPSRRHVLILGGGDGFAVREVLKYRDVKTVDLIELDPKMIKIAKSKPVSVLNNRSLFDKRVKVHQKDARLVFSKTPKPNSKAYNVIILDFPDPYDKVLSKLYTKEFFKSIAKSLAPGGIIVIQSNSTEDMPRVYWSIYHTLKSVGLFTKSYNVYVPSFGDWGFQIASFKKFVPGRKKVSVANETLPKNLSALFKLPKDLLRDKNAALPNSLKNLRLFKYFQLDQKEAL</sequence>
<feature type="binding site" evidence="4">
    <location>
        <position position="116"/>
    </location>
    <ligand>
        <name>S-methyl-5'-thioadenosine</name>
        <dbReference type="ChEBI" id="CHEBI:17509"/>
    </ligand>
</feature>
<evidence type="ECO:0000313" key="7">
    <source>
        <dbReference type="EMBL" id="MFC5653717.1"/>
    </source>
</evidence>